<evidence type="ECO:0000259" key="6">
    <source>
        <dbReference type="Pfam" id="PF01212"/>
    </source>
</evidence>
<dbReference type="EC" id="4.1.2.48" evidence="5"/>
<reference evidence="7 8" key="1">
    <citation type="journal article" date="2016" name="Microb. Cell Fact.">
        <title>Dissection of exopolysaccharide biosynthesis in Kozakia baliensis.</title>
        <authorList>
            <person name="Brandt J.U."/>
            <person name="Jakob F."/>
            <person name="Behr J."/>
            <person name="Geissler A.J."/>
            <person name="Vogel R.F."/>
        </authorList>
    </citation>
    <scope>NUCLEOTIDE SEQUENCE [LARGE SCALE GENOMIC DNA]</scope>
    <source>
        <strain evidence="7 8">DSM 14400</strain>
    </source>
</reference>
<dbReference type="Pfam" id="PF01212">
    <property type="entry name" value="Beta_elim_lyase"/>
    <property type="match status" value="1"/>
</dbReference>
<dbReference type="InterPro" id="IPR026273">
    <property type="entry name" value="Low_specificity_L-TA_bact"/>
</dbReference>
<evidence type="ECO:0000256" key="2">
    <source>
        <dbReference type="ARBA" id="ARBA00006966"/>
    </source>
</evidence>
<dbReference type="eggNOG" id="COG2008">
    <property type="taxonomic scope" value="Bacteria"/>
</dbReference>
<dbReference type="AlphaFoldDB" id="A0A1D8UQ70"/>
<organism evidence="7 8">
    <name type="scientific">Kozakia baliensis</name>
    <dbReference type="NCBI Taxonomy" id="153496"/>
    <lineage>
        <taxon>Bacteria</taxon>
        <taxon>Pseudomonadati</taxon>
        <taxon>Pseudomonadota</taxon>
        <taxon>Alphaproteobacteria</taxon>
        <taxon>Acetobacterales</taxon>
        <taxon>Acetobacteraceae</taxon>
        <taxon>Kozakia</taxon>
    </lineage>
</organism>
<comment type="catalytic activity">
    <reaction evidence="5">
        <text>L-threonine = acetaldehyde + glycine</text>
        <dbReference type="Rhea" id="RHEA:19625"/>
        <dbReference type="ChEBI" id="CHEBI:15343"/>
        <dbReference type="ChEBI" id="CHEBI:57305"/>
        <dbReference type="ChEBI" id="CHEBI:57926"/>
        <dbReference type="EC" id="4.1.2.48"/>
    </reaction>
</comment>
<comment type="cofactor">
    <cofactor evidence="1 5">
        <name>pyridoxal 5'-phosphate</name>
        <dbReference type="ChEBI" id="CHEBI:597326"/>
    </cofactor>
</comment>
<feature type="domain" description="Aromatic amino acid beta-eliminating lyase/threonine aldolase" evidence="6">
    <location>
        <begin position="9"/>
        <end position="299"/>
    </location>
</feature>
<keyword evidence="4 5" id="KW-0663">Pyridoxal phosphate</keyword>
<evidence type="ECO:0000256" key="4">
    <source>
        <dbReference type="ARBA" id="ARBA00022898"/>
    </source>
</evidence>
<accession>A0A1D8UQ70</accession>
<dbReference type="PANTHER" id="PTHR48097:SF5">
    <property type="entry name" value="LOW SPECIFICITY L-THREONINE ALDOLASE"/>
    <property type="match status" value="1"/>
</dbReference>
<dbReference type="Gene3D" id="3.40.640.10">
    <property type="entry name" value="Type I PLP-dependent aspartate aminotransferase-like (Major domain)"/>
    <property type="match status" value="1"/>
</dbReference>
<dbReference type="GO" id="GO:0006567">
    <property type="term" value="P:L-threonine catabolic process"/>
    <property type="evidence" value="ECO:0007669"/>
    <property type="project" value="UniProtKB-UniRule"/>
</dbReference>
<dbReference type="SUPFAM" id="SSF53383">
    <property type="entry name" value="PLP-dependent transferases"/>
    <property type="match status" value="1"/>
</dbReference>
<keyword evidence="8" id="KW-1185">Reference proteome</keyword>
<comment type="catalytic activity">
    <reaction evidence="5">
        <text>L-allo-threonine = acetaldehyde + glycine</text>
        <dbReference type="Rhea" id="RHEA:26209"/>
        <dbReference type="ChEBI" id="CHEBI:15343"/>
        <dbReference type="ChEBI" id="CHEBI:57305"/>
        <dbReference type="ChEBI" id="CHEBI:58585"/>
        <dbReference type="EC" id="4.1.2.48"/>
    </reaction>
</comment>
<dbReference type="Gene3D" id="3.90.1150.10">
    <property type="entry name" value="Aspartate Aminotransferase, domain 1"/>
    <property type="match status" value="1"/>
</dbReference>
<gene>
    <name evidence="7" type="ORF">A0U89_00065</name>
</gene>
<dbReference type="InterPro" id="IPR015421">
    <property type="entry name" value="PyrdxlP-dep_Trfase_major"/>
</dbReference>
<comment type="similarity">
    <text evidence="2 5">Belongs to the threonine aldolase family.</text>
</comment>
<evidence type="ECO:0000256" key="5">
    <source>
        <dbReference type="PIRNR" id="PIRNR038940"/>
    </source>
</evidence>
<keyword evidence="5" id="KW-0456">Lyase</keyword>
<comment type="subunit">
    <text evidence="3">Homotetramer.</text>
</comment>
<proteinExistence type="inferred from homology"/>
<dbReference type="EMBL" id="CP014674">
    <property type="protein sequence ID" value="AOX15782.1"/>
    <property type="molecule type" value="Genomic_DNA"/>
</dbReference>
<name>A0A1D8UQ70_9PROT</name>
<dbReference type="PANTHER" id="PTHR48097">
    <property type="entry name" value="L-THREONINE ALDOLASE-RELATED"/>
    <property type="match status" value="1"/>
</dbReference>
<evidence type="ECO:0000313" key="8">
    <source>
        <dbReference type="Proteomes" id="UP000179145"/>
    </source>
</evidence>
<dbReference type="Proteomes" id="UP000179145">
    <property type="component" value="Chromosome"/>
</dbReference>
<comment type="function">
    <text evidence="5">Catalyzes the cleavage of L-allo-threonine and L-threonine to glycine and acetaldehyde.</text>
</comment>
<protein>
    <recommendedName>
        <fullName evidence="5">L-threonine aldolase</fullName>
        <ecNumber evidence="5">4.1.2.48</ecNumber>
    </recommendedName>
</protein>
<dbReference type="OrthoDB" id="9774495at2"/>
<evidence type="ECO:0000313" key="7">
    <source>
        <dbReference type="EMBL" id="AOX15782.1"/>
    </source>
</evidence>
<dbReference type="RefSeq" id="WP_070401658.1">
    <property type="nucleotide sequence ID" value="NZ_BJVW01000007.1"/>
</dbReference>
<dbReference type="GO" id="GO:0008732">
    <property type="term" value="F:L-allo-threonine aldolase activity"/>
    <property type="evidence" value="ECO:0007669"/>
    <property type="project" value="RHEA"/>
</dbReference>
<dbReference type="InterPro" id="IPR015422">
    <property type="entry name" value="PyrdxlP-dep_Trfase_small"/>
</dbReference>
<dbReference type="KEGG" id="kba:A0U89_00065"/>
<dbReference type="InterPro" id="IPR001597">
    <property type="entry name" value="ArAA_b-elim_lyase/Thr_aldolase"/>
</dbReference>
<dbReference type="PIRSF" id="PIRSF038940">
    <property type="entry name" value="Low_specificity_LTA"/>
    <property type="match status" value="1"/>
</dbReference>
<evidence type="ECO:0000256" key="1">
    <source>
        <dbReference type="ARBA" id="ARBA00001933"/>
    </source>
</evidence>
<sequence>MTEAIRKNFASDNIAPVCPEVMHALNRVNHGSAAAYGQDEETAALEEQFRAAFEHDAWVFPVTTGTAANSLALSALVPPYGAVLCDQSAHITTDEGGAPEFFTHGAKLIGIPSNDGRMNPEDILAAIHLNREGGIQSSPLRALSVTQATEWGTVYTLPHLRAVTHVAREHGLAVHLDGARLGNAVAHLGCSLADITWRSGVDVLCFGGTKNGAMGAEAVVFFRKDLAEDFIRRIKRGGHLWSKQRYVSAQLRALLTNDLWLKHATQANAMAQRLVHGFQRHAGSNLPFETHGNEVFVVLPEPVVAGLEQAGYHFYRWATPPGVKGVLIRLVTSYATEAEDVDGLLAAL</sequence>
<dbReference type="STRING" id="153496.A0U89_00065"/>
<dbReference type="InterPro" id="IPR015424">
    <property type="entry name" value="PyrdxlP-dep_Trfase"/>
</dbReference>
<evidence type="ECO:0000256" key="3">
    <source>
        <dbReference type="ARBA" id="ARBA00011881"/>
    </source>
</evidence>